<sequence length="92" mass="10179">MQGCRRVRHVYGSPCTVADVFDTSSESLRPLDDVFNTSSESLRSELGPHSYSDALHAEYIVNLGDPPPSYKFVSSRPWLSSKKARLAYAALS</sequence>
<organism evidence="2 3">
    <name type="scientific">Heligmosomoides polygyrus</name>
    <name type="common">Parasitic roundworm</name>
    <dbReference type="NCBI Taxonomy" id="6339"/>
    <lineage>
        <taxon>Eukaryota</taxon>
        <taxon>Metazoa</taxon>
        <taxon>Ecdysozoa</taxon>
        <taxon>Nematoda</taxon>
        <taxon>Chromadorea</taxon>
        <taxon>Rhabditida</taxon>
        <taxon>Rhabditina</taxon>
        <taxon>Rhabditomorpha</taxon>
        <taxon>Strongyloidea</taxon>
        <taxon>Heligmosomidae</taxon>
        <taxon>Heligmosomoides</taxon>
    </lineage>
</organism>
<accession>A0A183GVH3</accession>
<evidence type="ECO:0000313" key="3">
    <source>
        <dbReference type="WBParaSite" id="HPBE_0002669301-mRNA-1"/>
    </source>
</evidence>
<evidence type="ECO:0000313" key="1">
    <source>
        <dbReference type="EMBL" id="VDP58970.1"/>
    </source>
</evidence>
<keyword evidence="2" id="KW-1185">Reference proteome</keyword>
<accession>A0A3P8EYT1</accession>
<name>A0A183GVH3_HELPZ</name>
<dbReference type="Proteomes" id="UP000050761">
    <property type="component" value="Unassembled WGS sequence"/>
</dbReference>
<protein>
    <submittedName>
        <fullName evidence="1 3">Uncharacterized protein</fullName>
    </submittedName>
</protein>
<reference evidence="3" key="2">
    <citation type="submission" date="2019-09" db="UniProtKB">
        <authorList>
            <consortium name="WormBaseParasite"/>
        </authorList>
    </citation>
    <scope>IDENTIFICATION</scope>
</reference>
<dbReference type="AlphaFoldDB" id="A0A183GVH3"/>
<proteinExistence type="predicted"/>
<reference evidence="1 2" key="1">
    <citation type="submission" date="2018-11" db="EMBL/GenBank/DDBJ databases">
        <authorList>
            <consortium name="Pathogen Informatics"/>
        </authorList>
    </citation>
    <scope>NUCLEOTIDE SEQUENCE [LARGE SCALE GENOMIC DNA]</scope>
</reference>
<evidence type="ECO:0000313" key="2">
    <source>
        <dbReference type="Proteomes" id="UP000050761"/>
    </source>
</evidence>
<dbReference type="EMBL" id="UZAH01040635">
    <property type="protein sequence ID" value="VDP58970.1"/>
    <property type="molecule type" value="Genomic_DNA"/>
</dbReference>
<dbReference type="WBParaSite" id="HPBE_0002669301-mRNA-1">
    <property type="protein sequence ID" value="HPBE_0002669301-mRNA-1"/>
    <property type="gene ID" value="HPBE_0002669301"/>
</dbReference>
<gene>
    <name evidence="1" type="ORF">HPBE_LOCUS26692</name>
</gene>